<dbReference type="InterPro" id="IPR023615">
    <property type="entry name" value="Cyt_c_Oxase_su1_BS"/>
</dbReference>
<feature type="transmembrane region" description="Helical" evidence="15">
    <location>
        <begin position="512"/>
        <end position="531"/>
    </location>
</feature>
<evidence type="ECO:0000256" key="6">
    <source>
        <dbReference type="ARBA" id="ARBA00022660"/>
    </source>
</evidence>
<feature type="transmembrane region" description="Helical" evidence="15">
    <location>
        <begin position="473"/>
        <end position="492"/>
    </location>
</feature>
<evidence type="ECO:0000313" key="17">
    <source>
        <dbReference type="EMBL" id="GLR68733.1"/>
    </source>
</evidence>
<evidence type="ECO:0000256" key="11">
    <source>
        <dbReference type="ARBA" id="ARBA00023004"/>
    </source>
</evidence>
<feature type="transmembrane region" description="Helical" evidence="15">
    <location>
        <begin position="432"/>
        <end position="452"/>
    </location>
</feature>
<dbReference type="PRINTS" id="PR01165">
    <property type="entry name" value="CYCOXIDASEI"/>
</dbReference>
<dbReference type="PANTHER" id="PTHR10422:SF35">
    <property type="entry name" value="CYTOCHROME BO(3) UBIQUINOL OXIDASE SUBUNIT 1"/>
    <property type="match status" value="1"/>
</dbReference>
<keyword evidence="13 15" id="KW-0472">Membrane</keyword>
<keyword evidence="3 14" id="KW-0813">Transport</keyword>
<dbReference type="SUPFAM" id="SSF81442">
    <property type="entry name" value="Cytochrome c oxidase subunit I-like"/>
    <property type="match status" value="1"/>
</dbReference>
<dbReference type="EMBL" id="BSOS01000094">
    <property type="protein sequence ID" value="GLR68733.1"/>
    <property type="molecule type" value="Genomic_DNA"/>
</dbReference>
<evidence type="ECO:0000256" key="7">
    <source>
        <dbReference type="ARBA" id="ARBA00022692"/>
    </source>
</evidence>
<feature type="transmembrane region" description="Helical" evidence="15">
    <location>
        <begin position="294"/>
        <end position="317"/>
    </location>
</feature>
<feature type="transmembrane region" description="Helical" evidence="15">
    <location>
        <begin position="122"/>
        <end position="146"/>
    </location>
</feature>
<keyword evidence="5 14" id="KW-0349">Heme</keyword>
<feature type="transmembrane region" description="Helical" evidence="15">
    <location>
        <begin position="158"/>
        <end position="181"/>
    </location>
</feature>
<evidence type="ECO:0000256" key="10">
    <source>
        <dbReference type="ARBA" id="ARBA00022989"/>
    </source>
</evidence>
<keyword evidence="10 15" id="KW-1133">Transmembrane helix</keyword>
<dbReference type="Gene3D" id="1.20.210.10">
    <property type="entry name" value="Cytochrome c oxidase-like, subunit I domain"/>
    <property type="match status" value="1"/>
</dbReference>
<name>A0ABQ6AET7_9PROT</name>
<dbReference type="PROSITE" id="PS50855">
    <property type="entry name" value="COX1"/>
    <property type="match status" value="1"/>
</dbReference>
<keyword evidence="11" id="KW-0408">Iron</keyword>
<protein>
    <submittedName>
        <fullName evidence="17">Cytochrome ubiquinol oxidase subunit I</fullName>
    </submittedName>
</protein>
<accession>A0ABQ6AET7</accession>
<feature type="transmembrane region" description="Helical" evidence="15">
    <location>
        <begin position="252"/>
        <end position="274"/>
    </location>
</feature>
<evidence type="ECO:0000256" key="12">
    <source>
        <dbReference type="ARBA" id="ARBA00023008"/>
    </source>
</evidence>
<feature type="transmembrane region" description="Helical" evidence="15">
    <location>
        <begin position="399"/>
        <end position="420"/>
    </location>
</feature>
<comment type="subcellular location">
    <subcellularLocation>
        <location evidence="1">Cell membrane</location>
        <topology evidence="1">Multi-pass membrane protein</topology>
    </subcellularLocation>
</comment>
<evidence type="ECO:0000256" key="3">
    <source>
        <dbReference type="ARBA" id="ARBA00022448"/>
    </source>
</evidence>
<evidence type="ECO:0000256" key="15">
    <source>
        <dbReference type="SAM" id="Phobius"/>
    </source>
</evidence>
<feature type="transmembrane region" description="Helical" evidence="15">
    <location>
        <begin position="601"/>
        <end position="620"/>
    </location>
</feature>
<reference evidence="18" key="1">
    <citation type="journal article" date="2019" name="Int. J. Syst. Evol. Microbiol.">
        <title>The Global Catalogue of Microorganisms (GCM) 10K type strain sequencing project: providing services to taxonomists for standard genome sequencing and annotation.</title>
        <authorList>
            <consortium name="The Broad Institute Genomics Platform"/>
            <consortium name="The Broad Institute Genome Sequencing Center for Infectious Disease"/>
            <person name="Wu L."/>
            <person name="Ma J."/>
        </authorList>
    </citation>
    <scope>NUCLEOTIDE SEQUENCE [LARGE SCALE GENOMIC DNA]</scope>
    <source>
        <strain evidence="18">NBRC 112502</strain>
    </source>
</reference>
<proteinExistence type="inferred from homology"/>
<evidence type="ECO:0000313" key="18">
    <source>
        <dbReference type="Proteomes" id="UP001156641"/>
    </source>
</evidence>
<evidence type="ECO:0000256" key="13">
    <source>
        <dbReference type="ARBA" id="ARBA00023136"/>
    </source>
</evidence>
<evidence type="ECO:0000256" key="1">
    <source>
        <dbReference type="ARBA" id="ARBA00004651"/>
    </source>
</evidence>
<evidence type="ECO:0000256" key="4">
    <source>
        <dbReference type="ARBA" id="ARBA00022475"/>
    </source>
</evidence>
<comment type="similarity">
    <text evidence="2 14">Belongs to the heme-copper respiratory oxidase family.</text>
</comment>
<dbReference type="Pfam" id="PF00115">
    <property type="entry name" value="COX1"/>
    <property type="match status" value="1"/>
</dbReference>
<dbReference type="PROSITE" id="PS00077">
    <property type="entry name" value="COX1_CUB"/>
    <property type="match status" value="1"/>
</dbReference>
<keyword evidence="12" id="KW-0186">Copper</keyword>
<feature type="transmembrane region" description="Helical" evidence="15">
    <location>
        <begin position="329"/>
        <end position="350"/>
    </location>
</feature>
<feature type="transmembrane region" description="Helical" evidence="15">
    <location>
        <begin position="27"/>
        <end position="49"/>
    </location>
</feature>
<dbReference type="InterPro" id="IPR023616">
    <property type="entry name" value="Cyt_c_oxase-like_su1_dom"/>
</dbReference>
<evidence type="ECO:0000256" key="2">
    <source>
        <dbReference type="ARBA" id="ARBA00009578"/>
    </source>
</evidence>
<keyword evidence="9 14" id="KW-0249">Electron transport</keyword>
<keyword evidence="8" id="KW-0479">Metal-binding</keyword>
<organism evidence="17 18">
    <name type="scientific">Acidocella aquatica</name>
    <dbReference type="NCBI Taxonomy" id="1922313"/>
    <lineage>
        <taxon>Bacteria</taxon>
        <taxon>Pseudomonadati</taxon>
        <taxon>Pseudomonadota</taxon>
        <taxon>Alphaproteobacteria</taxon>
        <taxon>Acetobacterales</taxon>
        <taxon>Acidocellaceae</taxon>
        <taxon>Acidocella</taxon>
    </lineage>
</organism>
<dbReference type="PANTHER" id="PTHR10422">
    <property type="entry name" value="CYTOCHROME C OXIDASE SUBUNIT 1"/>
    <property type="match status" value="1"/>
</dbReference>
<keyword evidence="7 14" id="KW-0812">Transmembrane</keyword>
<sequence>MQVAVDGPWSPLLGRLSLAAIPYDNPILVSTFAVVALLGIVIIGAALYFGKLGYIWREWLTTVDHKKIGVMYIILGLVMLFRGFMDGAMMRTQQLLADGPNSPGYLGAQHGYLPPYHFDQIYTAHGTLMLFFAATPLVAGLGNLIVPLQIGARDMAFPYLNATSLWLTVSGAALCMISLFVGEFSNATWVGLMPFSEMPTNPGVGVDYWMWAFQLSSIGTTFNAINMIATIVKMRAPGMRWFRMPVYCWSSLTTNIIGLSIFPVVTVALTMLGIDRYFGTHFFTAGYGGNFMLYVNLFWIWGHPEVYFLMLPAFGLFSEIVPTFSNKALFGYPTMVAASFSIGGIGWVVWAHHFFTMGMGPELNGYFSAATMLVGIPTGVKAFNWLFTMYRGRITYATPMLWALIGLVLLLIGGLTGMMLSASVFDYTVHNSLFVVAHFHCMVLVIGAALFAGVTYWWPKVFGFKLDERNGQMYFWTFVLASLLVFVPLFYLGFAGVTRRLDYIYNPALKPLLWVSEGGIGMYFVSLFYFGKMLYVSLRDQIPAQADAWGTGRTLEWLTHTPVPFYNFAVTPQINARDELAWRKAKGVEGVQPTHYVPIHLPSNTAVPVIIGALATVFGFAMTWRIWWLSIASLLAIIIVVIIRSFDKNEGYVLSAEDIAKMENQVALASIIAEQPKRPALAQVEAH</sequence>
<feature type="domain" description="Cytochrome oxidase subunit I profile" evidence="16">
    <location>
        <begin position="50"/>
        <end position="575"/>
    </location>
</feature>
<keyword evidence="6 14" id="KW-0679">Respiratory chain</keyword>
<evidence type="ECO:0000259" key="16">
    <source>
        <dbReference type="PROSITE" id="PS50855"/>
    </source>
</evidence>
<feature type="transmembrane region" description="Helical" evidence="15">
    <location>
        <begin position="626"/>
        <end position="646"/>
    </location>
</feature>
<gene>
    <name evidence="17" type="primary">cyoB</name>
    <name evidence="17" type="ORF">GCM10010909_34150</name>
</gene>
<feature type="transmembrane region" description="Helical" evidence="15">
    <location>
        <begin position="365"/>
        <end position="387"/>
    </location>
</feature>
<evidence type="ECO:0000256" key="8">
    <source>
        <dbReference type="ARBA" id="ARBA00022723"/>
    </source>
</evidence>
<comment type="caution">
    <text evidence="17">The sequence shown here is derived from an EMBL/GenBank/DDBJ whole genome shotgun (WGS) entry which is preliminary data.</text>
</comment>
<evidence type="ECO:0000256" key="9">
    <source>
        <dbReference type="ARBA" id="ARBA00022982"/>
    </source>
</evidence>
<dbReference type="Proteomes" id="UP001156641">
    <property type="component" value="Unassembled WGS sequence"/>
</dbReference>
<keyword evidence="4" id="KW-1003">Cell membrane</keyword>
<evidence type="ECO:0000256" key="14">
    <source>
        <dbReference type="RuleBase" id="RU000370"/>
    </source>
</evidence>
<evidence type="ECO:0000256" key="5">
    <source>
        <dbReference type="ARBA" id="ARBA00022617"/>
    </source>
</evidence>
<dbReference type="InterPro" id="IPR000883">
    <property type="entry name" value="Cyt_C_Oxase_1"/>
</dbReference>
<feature type="transmembrane region" description="Helical" evidence="15">
    <location>
        <begin position="69"/>
        <end position="85"/>
    </location>
</feature>
<feature type="transmembrane region" description="Helical" evidence="15">
    <location>
        <begin position="208"/>
        <end position="232"/>
    </location>
</feature>
<dbReference type="InterPro" id="IPR036927">
    <property type="entry name" value="Cyt_c_oxase-like_su1_sf"/>
</dbReference>
<keyword evidence="18" id="KW-1185">Reference proteome</keyword>